<accession>A0A1S0TSM6</accession>
<dbReference type="CTD" id="9947272"/>
<evidence type="ECO:0000313" key="1">
    <source>
        <dbReference type="EMBL" id="EFO18664.1"/>
    </source>
</evidence>
<dbReference type="KEGG" id="loa:LOAG_09832"/>
<gene>
    <name evidence="1" type="ORF">LOAG_09832</name>
</gene>
<sequence>NRMQCPVCRKHVTAKDLVTLLSFRIVKDNSNMKSNYESRLQMMVSVFFEFIWP</sequence>
<dbReference type="InParanoid" id="A0A1S0TSM6"/>
<dbReference type="GeneID" id="9947272"/>
<reference evidence="1" key="1">
    <citation type="submission" date="2012-04" db="EMBL/GenBank/DDBJ databases">
        <title>The Genome Sequence of Loa loa.</title>
        <authorList>
            <consortium name="The Broad Institute Genome Sequencing Platform"/>
            <consortium name="Broad Institute Genome Sequencing Center for Infectious Disease"/>
            <person name="Nutman T.B."/>
            <person name="Fink D.L."/>
            <person name="Russ C."/>
            <person name="Young S."/>
            <person name="Zeng Q."/>
            <person name="Gargeya S."/>
            <person name="Alvarado L."/>
            <person name="Berlin A."/>
            <person name="Chapman S.B."/>
            <person name="Chen Z."/>
            <person name="Freedman E."/>
            <person name="Gellesch M."/>
            <person name="Goldberg J."/>
            <person name="Griggs A."/>
            <person name="Gujja S."/>
            <person name="Heilman E.R."/>
            <person name="Heiman D."/>
            <person name="Howarth C."/>
            <person name="Mehta T."/>
            <person name="Neiman D."/>
            <person name="Pearson M."/>
            <person name="Roberts A."/>
            <person name="Saif S."/>
            <person name="Shea T."/>
            <person name="Shenoy N."/>
            <person name="Sisk P."/>
            <person name="Stolte C."/>
            <person name="Sykes S."/>
            <person name="White J."/>
            <person name="Yandava C."/>
            <person name="Haas B."/>
            <person name="Henn M.R."/>
            <person name="Nusbaum C."/>
            <person name="Birren B."/>
        </authorList>
    </citation>
    <scope>NUCLEOTIDE SEQUENCE [LARGE SCALE GENOMIC DNA]</scope>
</reference>
<proteinExistence type="predicted"/>
<feature type="non-terminal residue" evidence="1">
    <location>
        <position position="1"/>
    </location>
</feature>
<protein>
    <submittedName>
        <fullName evidence="1">Uncharacterized protein</fullName>
    </submittedName>
</protein>
<organism evidence="1">
    <name type="scientific">Loa loa</name>
    <name type="common">Eye worm</name>
    <name type="synonym">Filaria loa</name>
    <dbReference type="NCBI Taxonomy" id="7209"/>
    <lineage>
        <taxon>Eukaryota</taxon>
        <taxon>Metazoa</taxon>
        <taxon>Ecdysozoa</taxon>
        <taxon>Nematoda</taxon>
        <taxon>Chromadorea</taxon>
        <taxon>Rhabditida</taxon>
        <taxon>Spirurina</taxon>
        <taxon>Spiruromorpha</taxon>
        <taxon>Filarioidea</taxon>
        <taxon>Onchocercidae</taxon>
        <taxon>Loa</taxon>
    </lineage>
</organism>
<dbReference type="RefSeq" id="XP_003145407.1">
    <property type="nucleotide sequence ID" value="XM_003145359.1"/>
</dbReference>
<dbReference type="AlphaFoldDB" id="A0A1S0TSM6"/>
<dbReference type="EMBL" id="JH712582">
    <property type="protein sequence ID" value="EFO18664.1"/>
    <property type="molecule type" value="Genomic_DNA"/>
</dbReference>
<name>A0A1S0TSM6_LOALO</name>